<feature type="compositionally biased region" description="Acidic residues" evidence="2">
    <location>
        <begin position="66"/>
        <end position="83"/>
    </location>
</feature>
<dbReference type="Pfam" id="PF10638">
    <property type="entry name" value="Sfi1_C"/>
    <property type="match status" value="1"/>
</dbReference>
<dbReference type="AlphaFoldDB" id="A0A1Q3A9X7"/>
<protein>
    <recommendedName>
        <fullName evidence="7">Sfi1 spindle body domain-containing protein</fullName>
    </recommendedName>
</protein>
<organism evidence="5 6">
    <name type="scientific">Zygosaccharomyces rouxii</name>
    <dbReference type="NCBI Taxonomy" id="4956"/>
    <lineage>
        <taxon>Eukaryota</taxon>
        <taxon>Fungi</taxon>
        <taxon>Dikarya</taxon>
        <taxon>Ascomycota</taxon>
        <taxon>Saccharomycotina</taxon>
        <taxon>Saccharomycetes</taxon>
        <taxon>Saccharomycetales</taxon>
        <taxon>Saccharomycetaceae</taxon>
        <taxon>Zygosaccharomyces</taxon>
    </lineage>
</organism>
<feature type="region of interest" description="Disordered" evidence="2">
    <location>
        <begin position="1"/>
        <end position="30"/>
    </location>
</feature>
<evidence type="ECO:0008006" key="7">
    <source>
        <dbReference type="Google" id="ProtNLM"/>
    </source>
</evidence>
<dbReference type="Pfam" id="PF08457">
    <property type="entry name" value="Sfi1"/>
    <property type="match status" value="1"/>
</dbReference>
<evidence type="ECO:0000313" key="6">
    <source>
        <dbReference type="Proteomes" id="UP000187013"/>
    </source>
</evidence>
<name>A0A1Q3A9X7_ZYGRO</name>
<dbReference type="InterPro" id="IPR018907">
    <property type="entry name" value="Spindle_body_associated_C_dom"/>
</dbReference>
<feature type="region of interest" description="Disordered" evidence="2">
    <location>
        <begin position="916"/>
        <end position="935"/>
    </location>
</feature>
<evidence type="ECO:0000259" key="3">
    <source>
        <dbReference type="Pfam" id="PF08457"/>
    </source>
</evidence>
<feature type="domain" description="Spindle body associated protein C-terminal" evidence="4">
    <location>
        <begin position="846"/>
        <end position="958"/>
    </location>
</feature>
<sequence>MSFDESTDSILRGTDFAQESAGSVSTEALINEDYIGTSTGSLVNKDVKELLDQVFVQVPGGREGDNGMDDYSDNDDDGDEGNESMDRERAPTAFWLPGNDMYQPLESNGNRPLTTIAEDMDDSYDQVQHPKRRIRQSEGNPIFSLLFNRIQVFLLRNGMSLEFLKIFKKYIDHVLENGLDPLKDQYFLSLQNELSESFEFTPTMEDILNKFLLRPENLIMKLSLFEHNSSHDLLRRYMRTWRLHGELKRSLAKLAGLWHDYLRRKFLIKWNQKYEEFALHWVHQAQEFNKFTLVSFGFDKWLDKIDSNDARRGLADHYFLNHIFQSIKRKRNALKLRKHKSQDFYDANVVKRTLSAWRLKYRGVQFEGTSLSLQRKMLKELKQSFQYYQSMNDRADIFRYAWQIAPFLKKWNERTKSLDTQSTHLVKLEQKFIKDKTMRTLKDQLERRRQEFTVSKHLDALLVRFVLQELWSKRFKERLHLYSLRSIQNERIEGRFFAQWKKKLFTDLKAFEVARMYSLKWHFSRWKSELECKLFIARRSKRQQKAAFTKLSETALLRKREGKFQDTFLVKPIFSHWVSRRNEDIRLQKIADMSHEQVLKIHFTIYWHHKLLFLRTLSQRAEILQRLRAVMMVKKGISHFQEVKKLGDSFAKLMISKVFLSKHFNIWRKNLVLKNQQRLQELLQSYEQEQQFLLKSNFFSVWNRKSHFYCDACISRADEVRERTLQKVTFKLIRQKLQNYDALVEVSDNFRNNSVLFSTFYIWIARVHRLTEMDTRLEVEINRKNLALLLNYLNNWSMRILKSRRNYEAVQIFRNRWDRATVRGLLLVWRTRVEQSPRRQEIVQQDFELKTPIKRISPKGNNTIPGSEGVKMHRIEAMKSHYSRVRRAIPSPVKSSLSLNSTAKKKIENEEDNVFFSSTQKHQQPNQRLPPPPRLSLERINKNLASKIDRINFERIPEVRLEPFINSDSQLNPVIDRSLLKAEEDEAEFDESPTRRS</sequence>
<evidence type="ECO:0000256" key="1">
    <source>
        <dbReference type="SAM" id="Coils"/>
    </source>
</evidence>
<evidence type="ECO:0000313" key="5">
    <source>
        <dbReference type="EMBL" id="GAV52438.1"/>
    </source>
</evidence>
<feature type="coiled-coil region" evidence="1">
    <location>
        <begin position="669"/>
        <end position="696"/>
    </location>
</feature>
<feature type="region of interest" description="Disordered" evidence="2">
    <location>
        <begin position="58"/>
        <end position="88"/>
    </location>
</feature>
<gene>
    <name evidence="5" type="ORF">ZYGR_0AG04290</name>
</gene>
<dbReference type="EMBL" id="BDGX01000033">
    <property type="protein sequence ID" value="GAV52438.1"/>
    <property type="molecule type" value="Genomic_DNA"/>
</dbReference>
<keyword evidence="1" id="KW-0175">Coiled coil</keyword>
<dbReference type="Proteomes" id="UP000187013">
    <property type="component" value="Unassembled WGS sequence"/>
</dbReference>
<dbReference type="InterPro" id="IPR013665">
    <property type="entry name" value="Sfi1_dom"/>
</dbReference>
<evidence type="ECO:0000256" key="2">
    <source>
        <dbReference type="SAM" id="MobiDB-lite"/>
    </source>
</evidence>
<proteinExistence type="predicted"/>
<dbReference type="OrthoDB" id="4070448at2759"/>
<comment type="caution">
    <text evidence="5">The sequence shown here is derived from an EMBL/GenBank/DDBJ whole genome shotgun (WGS) entry which is preliminary data.</text>
</comment>
<accession>A0A1Q3A9X7</accession>
<evidence type="ECO:0000259" key="4">
    <source>
        <dbReference type="Pfam" id="PF10638"/>
    </source>
</evidence>
<reference evidence="5 6" key="1">
    <citation type="submission" date="2016-08" db="EMBL/GenBank/DDBJ databases">
        <title>Draft genome sequence of allopolyploid Zygosaccharomyces rouxii.</title>
        <authorList>
            <person name="Watanabe J."/>
            <person name="Uehara K."/>
            <person name="Mogi Y."/>
            <person name="Tsukioka Y."/>
        </authorList>
    </citation>
    <scope>NUCLEOTIDE SEQUENCE [LARGE SCALE GENOMIC DNA]</scope>
    <source>
        <strain evidence="5 6">NBRC 110957</strain>
    </source>
</reference>
<feature type="domain" description="Sfi1 spindle body" evidence="3">
    <location>
        <begin position="488"/>
        <end position="832"/>
    </location>
</feature>